<evidence type="ECO:0000256" key="18">
    <source>
        <dbReference type="ARBA" id="ARBA00050810"/>
    </source>
</evidence>
<dbReference type="PANTHER" id="PTHR11066">
    <property type="entry name" value="ACYL-COA THIOESTERASE"/>
    <property type="match status" value="1"/>
</dbReference>
<dbReference type="Proteomes" id="UP001058124">
    <property type="component" value="Unassembled WGS sequence"/>
</dbReference>
<comment type="caution">
    <text evidence="32">The sequence shown here is derived from an EMBL/GenBank/DDBJ whole genome shotgun (WGS) entry which is preliminary data.</text>
</comment>
<reference evidence="32" key="1">
    <citation type="submission" date="2022-06" db="EMBL/GenBank/DDBJ databases">
        <title>Draft genome sequences of Leminorella grimontii str. JCM5902.</title>
        <authorList>
            <person name="Wakabayashi Y."/>
            <person name="Kojima K."/>
        </authorList>
    </citation>
    <scope>NUCLEOTIDE SEQUENCE</scope>
    <source>
        <strain evidence="32">JCM 5902</strain>
    </source>
</reference>
<comment type="catalytic activity">
    <reaction evidence="11">
        <text>tetradecanoyl-CoA + H2O = tetradecanoate + CoA + H(+)</text>
        <dbReference type="Rhea" id="RHEA:40119"/>
        <dbReference type="ChEBI" id="CHEBI:15377"/>
        <dbReference type="ChEBI" id="CHEBI:15378"/>
        <dbReference type="ChEBI" id="CHEBI:30807"/>
        <dbReference type="ChEBI" id="CHEBI:57287"/>
        <dbReference type="ChEBI" id="CHEBI:57385"/>
    </reaction>
    <physiologicalReaction direction="left-to-right" evidence="11">
        <dbReference type="Rhea" id="RHEA:40120"/>
    </physiologicalReaction>
</comment>
<dbReference type="SUPFAM" id="SSF54637">
    <property type="entry name" value="Thioesterase/thiol ester dehydrase-isomerase"/>
    <property type="match status" value="2"/>
</dbReference>
<dbReference type="GO" id="GO:0005829">
    <property type="term" value="C:cytosol"/>
    <property type="evidence" value="ECO:0007669"/>
    <property type="project" value="TreeGrafter"/>
</dbReference>
<comment type="catalytic activity">
    <reaction evidence="9">
        <text>decanoyl-CoA + H2O = decanoate + CoA + H(+)</text>
        <dbReference type="Rhea" id="RHEA:40059"/>
        <dbReference type="ChEBI" id="CHEBI:15377"/>
        <dbReference type="ChEBI" id="CHEBI:15378"/>
        <dbReference type="ChEBI" id="CHEBI:27689"/>
        <dbReference type="ChEBI" id="CHEBI:57287"/>
        <dbReference type="ChEBI" id="CHEBI:61430"/>
    </reaction>
    <physiologicalReaction direction="left-to-right" evidence="9">
        <dbReference type="Rhea" id="RHEA:40060"/>
    </physiologicalReaction>
</comment>
<comment type="catalytic activity">
    <reaction evidence="17">
        <text>(3S)-3-hydroxypentanoyl-CoA + H2O = (3S)-3-hydroxypentanoate + CoA + H(+)</text>
        <dbReference type="Rhea" id="RHEA:55096"/>
        <dbReference type="ChEBI" id="CHEBI:15377"/>
        <dbReference type="ChEBI" id="CHEBI:15378"/>
        <dbReference type="ChEBI" id="CHEBI:57287"/>
        <dbReference type="ChEBI" id="CHEBI:138607"/>
        <dbReference type="ChEBI" id="CHEBI:138608"/>
    </reaction>
    <physiologicalReaction direction="left-to-right" evidence="17">
        <dbReference type="Rhea" id="RHEA:55097"/>
    </physiologicalReaction>
</comment>
<protein>
    <recommendedName>
        <fullName evidence="28">Acyl-CoA thioesterase 2</fullName>
        <ecNumber evidence="7">3.1.2.20</ecNumber>
    </recommendedName>
    <alternativeName>
        <fullName evidence="29">Thioesterase II</fullName>
    </alternativeName>
</protein>
<dbReference type="GO" id="GO:0009062">
    <property type="term" value="P:fatty acid catabolic process"/>
    <property type="evidence" value="ECO:0007669"/>
    <property type="project" value="TreeGrafter"/>
</dbReference>
<evidence type="ECO:0000259" key="30">
    <source>
        <dbReference type="Pfam" id="PF02551"/>
    </source>
</evidence>
<evidence type="ECO:0000256" key="28">
    <source>
        <dbReference type="ARBA" id="ARBA00071120"/>
    </source>
</evidence>
<evidence type="ECO:0000256" key="5">
    <source>
        <dbReference type="ARBA" id="ARBA00023098"/>
    </source>
</evidence>
<dbReference type="CDD" id="cd03444">
    <property type="entry name" value="Thioesterase_II_repeat1"/>
    <property type="match status" value="1"/>
</dbReference>
<evidence type="ECO:0000256" key="21">
    <source>
        <dbReference type="ARBA" id="ARBA00051093"/>
    </source>
</evidence>
<proteinExistence type="inferred from homology"/>
<evidence type="ECO:0000259" key="31">
    <source>
        <dbReference type="Pfam" id="PF13622"/>
    </source>
</evidence>
<comment type="catalytic activity">
    <reaction evidence="1">
        <text>butanoyl-CoA + H2O = butanoate + CoA + H(+)</text>
        <dbReference type="Rhea" id="RHEA:40111"/>
        <dbReference type="ChEBI" id="CHEBI:15377"/>
        <dbReference type="ChEBI" id="CHEBI:15378"/>
        <dbReference type="ChEBI" id="CHEBI:17968"/>
        <dbReference type="ChEBI" id="CHEBI:57287"/>
        <dbReference type="ChEBI" id="CHEBI:57371"/>
    </reaction>
    <physiologicalReaction direction="left-to-right" evidence="1">
        <dbReference type="Rhea" id="RHEA:40112"/>
    </physiologicalReaction>
</comment>
<evidence type="ECO:0000256" key="26">
    <source>
        <dbReference type="ARBA" id="ARBA00052691"/>
    </source>
</evidence>
<name>A0AAV5N5C9_9GAMM</name>
<comment type="catalytic activity">
    <reaction evidence="23">
        <text>(3R)-3-hydroxybutanoyl-CoA + H2O = (R)-3-hydroxybutanoate + CoA + H(+)</text>
        <dbReference type="Rhea" id="RHEA:65204"/>
        <dbReference type="ChEBI" id="CHEBI:10983"/>
        <dbReference type="ChEBI" id="CHEBI:15377"/>
        <dbReference type="ChEBI" id="CHEBI:15378"/>
        <dbReference type="ChEBI" id="CHEBI:57287"/>
        <dbReference type="ChEBI" id="CHEBI:57315"/>
    </reaction>
    <physiologicalReaction direction="left-to-right" evidence="23">
        <dbReference type="Rhea" id="RHEA:65205"/>
    </physiologicalReaction>
</comment>
<dbReference type="AlphaFoldDB" id="A0AAV5N5C9"/>
<dbReference type="InterPro" id="IPR029069">
    <property type="entry name" value="HotDog_dom_sf"/>
</dbReference>
<comment type="catalytic activity">
    <reaction evidence="26">
        <text>hexadecanoyl-CoA + H2O = hexadecanoate + CoA + H(+)</text>
        <dbReference type="Rhea" id="RHEA:16645"/>
        <dbReference type="ChEBI" id="CHEBI:7896"/>
        <dbReference type="ChEBI" id="CHEBI:15377"/>
        <dbReference type="ChEBI" id="CHEBI:15378"/>
        <dbReference type="ChEBI" id="CHEBI:57287"/>
        <dbReference type="ChEBI" id="CHEBI:57379"/>
    </reaction>
    <physiologicalReaction direction="left-to-right" evidence="26">
        <dbReference type="Rhea" id="RHEA:16646"/>
    </physiologicalReaction>
</comment>
<comment type="catalytic activity">
    <reaction evidence="10">
        <text>dodecanoyl-CoA + H2O = dodecanoate + CoA + H(+)</text>
        <dbReference type="Rhea" id="RHEA:30135"/>
        <dbReference type="ChEBI" id="CHEBI:15377"/>
        <dbReference type="ChEBI" id="CHEBI:15378"/>
        <dbReference type="ChEBI" id="CHEBI:18262"/>
        <dbReference type="ChEBI" id="CHEBI:57287"/>
        <dbReference type="ChEBI" id="CHEBI:57375"/>
    </reaction>
    <physiologicalReaction direction="left-to-right" evidence="10">
        <dbReference type="Rhea" id="RHEA:30136"/>
    </physiologicalReaction>
</comment>
<dbReference type="Pfam" id="PF02551">
    <property type="entry name" value="Acyl_CoA_thio"/>
    <property type="match status" value="1"/>
</dbReference>
<comment type="catalytic activity">
    <reaction evidence="16">
        <text>3-hydroxydodecanoyl-CoA + H2O = 3-hydroxydodecanoate + CoA + H(+)</text>
        <dbReference type="Rhea" id="RHEA:65232"/>
        <dbReference type="ChEBI" id="CHEBI:15377"/>
        <dbReference type="ChEBI" id="CHEBI:15378"/>
        <dbReference type="ChEBI" id="CHEBI:57287"/>
        <dbReference type="ChEBI" id="CHEBI:76616"/>
        <dbReference type="ChEBI" id="CHEBI:156383"/>
    </reaction>
    <physiologicalReaction direction="left-to-right" evidence="16">
        <dbReference type="Rhea" id="RHEA:65233"/>
    </physiologicalReaction>
</comment>
<evidence type="ECO:0000256" key="1">
    <source>
        <dbReference type="ARBA" id="ARBA00000295"/>
    </source>
</evidence>
<evidence type="ECO:0000256" key="7">
    <source>
        <dbReference type="ARBA" id="ARBA00038894"/>
    </source>
</evidence>
<evidence type="ECO:0000256" key="24">
    <source>
        <dbReference type="ARBA" id="ARBA00051978"/>
    </source>
</evidence>
<comment type="function">
    <text evidence="27">Thioesterase that has relatively broad substrate specificity, hydrolyzing primarily medium- and long-chain acyl-CoA substrates to free fatty acids and CoA. Functions in the thioesterase-dependent pathway of beta-oxidation of oleate and conjugated linoleate ((9Z,11E)-octadecadienoate or CLA), which provides all energy and carbon precursors required for the growth of E.coli. Thus, supports growth on oleate or conjugated linoleate as the sole source of carbon by hydrolyzing 3,5-tetradecadienoyl-CoA, the terminal metabolite of oleate beta-oxidation via the alternative thioesterase-dependent pathway, and 3,5-dodecadienoyl-CoA, the end product of CLA beta-oxidation, respectively. Seems to be involved in 3-hydroxyalkanoate production in E.coli.</text>
</comment>
<evidence type="ECO:0000256" key="25">
    <source>
        <dbReference type="ARBA" id="ARBA00052191"/>
    </source>
</evidence>
<keyword evidence="4" id="KW-0378">Hydrolase</keyword>
<comment type="catalytic activity">
    <reaction evidence="6">
        <text>(9Z)-octadecenoyl-CoA + H2O = (9Z)-octadecenoate + CoA + H(+)</text>
        <dbReference type="Rhea" id="RHEA:40139"/>
        <dbReference type="ChEBI" id="CHEBI:15377"/>
        <dbReference type="ChEBI" id="CHEBI:15378"/>
        <dbReference type="ChEBI" id="CHEBI:30823"/>
        <dbReference type="ChEBI" id="CHEBI:57287"/>
        <dbReference type="ChEBI" id="CHEBI:57387"/>
    </reaction>
    <physiologicalReaction direction="left-to-right" evidence="6">
        <dbReference type="Rhea" id="RHEA:40140"/>
    </physiologicalReaction>
</comment>
<evidence type="ECO:0000313" key="33">
    <source>
        <dbReference type="Proteomes" id="UP001058124"/>
    </source>
</evidence>
<comment type="catalytic activity">
    <reaction evidence="14">
        <text>(3E,5Z)-tetradecadienoyl-CoA + H2O = (3E,5Z)-tetradecadienoate + CoA + H(+)</text>
        <dbReference type="Rhea" id="RHEA:55044"/>
        <dbReference type="ChEBI" id="CHEBI:15377"/>
        <dbReference type="ChEBI" id="CHEBI:15378"/>
        <dbReference type="ChEBI" id="CHEBI:57287"/>
        <dbReference type="ChEBI" id="CHEBI:71586"/>
        <dbReference type="ChEBI" id="CHEBI:71590"/>
    </reaction>
    <physiologicalReaction direction="left-to-right" evidence="14">
        <dbReference type="Rhea" id="RHEA:55045"/>
    </physiologicalReaction>
</comment>
<organism evidence="32 33">
    <name type="scientific">Leminorella grimontii</name>
    <dbReference type="NCBI Taxonomy" id="82981"/>
    <lineage>
        <taxon>Bacteria</taxon>
        <taxon>Pseudomonadati</taxon>
        <taxon>Pseudomonadota</taxon>
        <taxon>Gammaproteobacteria</taxon>
        <taxon>Enterobacterales</taxon>
        <taxon>Budviciaceae</taxon>
        <taxon>Leminorella</taxon>
    </lineage>
</organism>
<comment type="catalytic activity">
    <reaction evidence="24">
        <text>(3R)-3-hydroxypentanoyl-CoA + H2O = (3R)-3-hydroxypentanoate + CoA + H(+)</text>
        <dbReference type="Rhea" id="RHEA:55084"/>
        <dbReference type="ChEBI" id="CHEBI:15377"/>
        <dbReference type="ChEBI" id="CHEBI:15378"/>
        <dbReference type="ChEBI" id="CHEBI:57287"/>
        <dbReference type="ChEBI" id="CHEBI:138587"/>
        <dbReference type="ChEBI" id="CHEBI:138588"/>
    </reaction>
    <physiologicalReaction direction="left-to-right" evidence="24">
        <dbReference type="Rhea" id="RHEA:55085"/>
    </physiologicalReaction>
</comment>
<dbReference type="Pfam" id="PF13622">
    <property type="entry name" value="4HBT_3"/>
    <property type="match status" value="1"/>
</dbReference>
<comment type="catalytic activity">
    <reaction evidence="25">
        <text>(3S)-3-hydroxybutanoyl-CoA + H2O = (S)-3-hydroxybutanoate + CoA + H(+)</text>
        <dbReference type="Rhea" id="RHEA:65208"/>
        <dbReference type="ChEBI" id="CHEBI:11047"/>
        <dbReference type="ChEBI" id="CHEBI:15377"/>
        <dbReference type="ChEBI" id="CHEBI:15378"/>
        <dbReference type="ChEBI" id="CHEBI:57287"/>
        <dbReference type="ChEBI" id="CHEBI:57316"/>
    </reaction>
    <physiologicalReaction direction="left-to-right" evidence="25">
        <dbReference type="Rhea" id="RHEA:65209"/>
    </physiologicalReaction>
</comment>
<dbReference type="InterPro" id="IPR025652">
    <property type="entry name" value="TesB_C"/>
</dbReference>
<comment type="catalytic activity">
    <reaction evidence="21">
        <text>3-oxododecanoyl-CoA + H2O = 3-oxododecanoate + CoA + H(+)</text>
        <dbReference type="Rhea" id="RHEA:65216"/>
        <dbReference type="ChEBI" id="CHEBI:15377"/>
        <dbReference type="ChEBI" id="CHEBI:15378"/>
        <dbReference type="ChEBI" id="CHEBI:29743"/>
        <dbReference type="ChEBI" id="CHEBI:57287"/>
        <dbReference type="ChEBI" id="CHEBI:62615"/>
    </reaction>
    <physiologicalReaction direction="left-to-right" evidence="21">
        <dbReference type="Rhea" id="RHEA:65217"/>
    </physiologicalReaction>
</comment>
<dbReference type="GO" id="GO:0047617">
    <property type="term" value="F:fatty acyl-CoA hydrolase activity"/>
    <property type="evidence" value="ECO:0007669"/>
    <property type="project" value="UniProtKB-EC"/>
</dbReference>
<evidence type="ECO:0000256" key="4">
    <source>
        <dbReference type="ARBA" id="ARBA00022801"/>
    </source>
</evidence>
<evidence type="ECO:0000256" key="9">
    <source>
        <dbReference type="ARBA" id="ARBA00047969"/>
    </source>
</evidence>
<evidence type="ECO:0000256" key="12">
    <source>
        <dbReference type="ARBA" id="ARBA00050199"/>
    </source>
</evidence>
<evidence type="ECO:0000256" key="2">
    <source>
        <dbReference type="ARBA" id="ARBA00006538"/>
    </source>
</evidence>
<comment type="catalytic activity">
    <reaction evidence="15">
        <text>(2E)-dodecenoyl-CoA + H2O = (2E)-dodecenoate + CoA + H(+)</text>
        <dbReference type="Rhea" id="RHEA:65212"/>
        <dbReference type="ChEBI" id="CHEBI:15377"/>
        <dbReference type="ChEBI" id="CHEBI:15378"/>
        <dbReference type="ChEBI" id="CHEBI:57287"/>
        <dbReference type="ChEBI" id="CHEBI:57330"/>
        <dbReference type="ChEBI" id="CHEBI:84274"/>
    </reaction>
    <physiologicalReaction direction="left-to-right" evidence="15">
        <dbReference type="Rhea" id="RHEA:65213"/>
    </physiologicalReaction>
</comment>
<dbReference type="EC" id="3.1.2.20" evidence="7"/>
<feature type="domain" description="Acyl-CoA thioesterase 2 C-terminal" evidence="30">
    <location>
        <begin position="153"/>
        <end position="282"/>
    </location>
</feature>
<evidence type="ECO:0000256" key="23">
    <source>
        <dbReference type="ARBA" id="ARBA00051737"/>
    </source>
</evidence>
<comment type="catalytic activity">
    <reaction evidence="22">
        <text>octadecanoyl-CoA + H2O = octadecanoate + CoA + H(+)</text>
        <dbReference type="Rhea" id="RHEA:30139"/>
        <dbReference type="ChEBI" id="CHEBI:15377"/>
        <dbReference type="ChEBI" id="CHEBI:15378"/>
        <dbReference type="ChEBI" id="CHEBI:25629"/>
        <dbReference type="ChEBI" id="CHEBI:57287"/>
        <dbReference type="ChEBI" id="CHEBI:57394"/>
    </reaction>
    <physiologicalReaction direction="left-to-right" evidence="22">
        <dbReference type="Rhea" id="RHEA:30140"/>
    </physiologicalReaction>
</comment>
<feature type="domain" description="Acyl-CoA thioesterase-like N-terminal HotDog" evidence="31">
    <location>
        <begin position="33"/>
        <end position="109"/>
    </location>
</feature>
<evidence type="ECO:0000256" key="15">
    <source>
        <dbReference type="ARBA" id="ARBA00050629"/>
    </source>
</evidence>
<comment type="subunit">
    <text evidence="3">Homotetramer.</text>
</comment>
<evidence type="ECO:0000256" key="11">
    <source>
        <dbReference type="ARBA" id="ARBA00048180"/>
    </source>
</evidence>
<evidence type="ECO:0000256" key="29">
    <source>
        <dbReference type="ARBA" id="ARBA00079653"/>
    </source>
</evidence>
<evidence type="ECO:0000256" key="16">
    <source>
        <dbReference type="ARBA" id="ARBA00050660"/>
    </source>
</evidence>
<comment type="catalytic activity">
    <reaction evidence="13">
        <text>4-methylpentanoyl-CoA + H2O = 4-methylpentanoate + CoA + H(+)</text>
        <dbReference type="Rhea" id="RHEA:55064"/>
        <dbReference type="ChEBI" id="CHEBI:15377"/>
        <dbReference type="ChEBI" id="CHEBI:15378"/>
        <dbReference type="ChEBI" id="CHEBI:57287"/>
        <dbReference type="ChEBI" id="CHEBI:74904"/>
        <dbReference type="ChEBI" id="CHEBI:131445"/>
    </reaction>
    <physiologicalReaction direction="left-to-right" evidence="13">
        <dbReference type="Rhea" id="RHEA:55065"/>
    </physiologicalReaction>
</comment>
<accession>A0AAV5N5C9</accession>
<dbReference type="GO" id="GO:0006637">
    <property type="term" value="P:acyl-CoA metabolic process"/>
    <property type="evidence" value="ECO:0007669"/>
    <property type="project" value="InterPro"/>
</dbReference>
<sequence>MSDVLQNLLTLLHLEKIGETRFRGRSQNLGLKQLFGGQVIGQALSAAKQTIPPDRRTHSCHCYFLRPGDGNQPVDYEVEIIRDGNSFSTRRVSAYQNEQNLFYMTASFQSSESGFDHQAFPMPDVPTPESLISETEIARKMAHLLPGGLNSPFCQEMPIEIRPVKFYPLHKAEIDKPVRYAWFKANGAMPDDPGVHKYLLGYASDFHFLLTALQPHGAALFQPGMQVATIDHSIWFHRPFRFDDWLLYAVDSPSASGARGFVRGQFFTRQGLLVASTAQEGVIRLHQEDEFE</sequence>
<evidence type="ECO:0000256" key="8">
    <source>
        <dbReference type="ARBA" id="ARBA00047588"/>
    </source>
</evidence>
<keyword evidence="5" id="KW-0443">Lipid metabolism</keyword>
<evidence type="ECO:0000256" key="20">
    <source>
        <dbReference type="ARBA" id="ARBA00050943"/>
    </source>
</evidence>
<comment type="catalytic activity">
    <reaction evidence="8">
        <text>octanoyl-CoA + H2O = octanoate + CoA + H(+)</text>
        <dbReference type="Rhea" id="RHEA:30143"/>
        <dbReference type="ChEBI" id="CHEBI:15377"/>
        <dbReference type="ChEBI" id="CHEBI:15378"/>
        <dbReference type="ChEBI" id="CHEBI:25646"/>
        <dbReference type="ChEBI" id="CHEBI:57287"/>
        <dbReference type="ChEBI" id="CHEBI:57386"/>
    </reaction>
    <physiologicalReaction direction="left-to-right" evidence="8">
        <dbReference type="Rhea" id="RHEA:30144"/>
    </physiologicalReaction>
</comment>
<comment type="catalytic activity">
    <reaction evidence="18">
        <text>pentanoyl-CoA + H2O = pentanoate + CoA + H(+)</text>
        <dbReference type="Rhea" id="RHEA:55052"/>
        <dbReference type="ChEBI" id="CHEBI:15377"/>
        <dbReference type="ChEBI" id="CHEBI:15378"/>
        <dbReference type="ChEBI" id="CHEBI:31011"/>
        <dbReference type="ChEBI" id="CHEBI:57287"/>
        <dbReference type="ChEBI" id="CHEBI:57389"/>
    </reaction>
    <physiologicalReaction direction="left-to-right" evidence="18">
        <dbReference type="Rhea" id="RHEA:55053"/>
    </physiologicalReaction>
</comment>
<dbReference type="Gene3D" id="2.40.160.210">
    <property type="entry name" value="Acyl-CoA thioesterase, double hotdog domain"/>
    <property type="match status" value="1"/>
</dbReference>
<comment type="similarity">
    <text evidence="2">Belongs to the C/M/P thioester hydrolase family.</text>
</comment>
<evidence type="ECO:0000256" key="27">
    <source>
        <dbReference type="ARBA" id="ARBA00055321"/>
    </source>
</evidence>
<evidence type="ECO:0000256" key="14">
    <source>
        <dbReference type="ARBA" id="ARBA00050558"/>
    </source>
</evidence>
<evidence type="ECO:0000313" key="32">
    <source>
        <dbReference type="EMBL" id="GKX56977.1"/>
    </source>
</evidence>
<dbReference type="RefSeq" id="WP_027275213.1">
    <property type="nucleotide sequence ID" value="NZ_BRLH01000010.1"/>
</dbReference>
<gene>
    <name evidence="32" type="primary">tesB</name>
    <name evidence="32" type="ORF">SOASR030_30890</name>
</gene>
<dbReference type="PANTHER" id="PTHR11066:SF34">
    <property type="entry name" value="ACYL-COENZYME A THIOESTERASE 8"/>
    <property type="match status" value="1"/>
</dbReference>
<evidence type="ECO:0000256" key="13">
    <source>
        <dbReference type="ARBA" id="ARBA00050380"/>
    </source>
</evidence>
<evidence type="ECO:0000256" key="6">
    <source>
        <dbReference type="ARBA" id="ARBA00037002"/>
    </source>
</evidence>
<dbReference type="NCBIfam" id="TIGR00189">
    <property type="entry name" value="tesB"/>
    <property type="match status" value="1"/>
</dbReference>
<dbReference type="InterPro" id="IPR049449">
    <property type="entry name" value="TesB_ACOT8-like_N"/>
</dbReference>
<dbReference type="InterPro" id="IPR003703">
    <property type="entry name" value="Acyl_CoA_thio"/>
</dbReference>
<evidence type="ECO:0000256" key="3">
    <source>
        <dbReference type="ARBA" id="ARBA00011881"/>
    </source>
</evidence>
<dbReference type="FunFam" id="2.40.160.210:FF:000001">
    <property type="entry name" value="Acyl-CoA thioesterase II"/>
    <property type="match status" value="1"/>
</dbReference>
<comment type="catalytic activity">
    <reaction evidence="12">
        <text>hexanoyl-CoA + H2O = hexanoate + CoA + H(+)</text>
        <dbReference type="Rhea" id="RHEA:40115"/>
        <dbReference type="ChEBI" id="CHEBI:15377"/>
        <dbReference type="ChEBI" id="CHEBI:15378"/>
        <dbReference type="ChEBI" id="CHEBI:17120"/>
        <dbReference type="ChEBI" id="CHEBI:57287"/>
        <dbReference type="ChEBI" id="CHEBI:62620"/>
    </reaction>
    <physiologicalReaction direction="left-to-right" evidence="12">
        <dbReference type="Rhea" id="RHEA:40116"/>
    </physiologicalReaction>
</comment>
<evidence type="ECO:0000256" key="22">
    <source>
        <dbReference type="ARBA" id="ARBA00051478"/>
    </source>
</evidence>
<dbReference type="CDD" id="cd03445">
    <property type="entry name" value="Thioesterase_II_repeat2"/>
    <property type="match status" value="1"/>
</dbReference>
<evidence type="ECO:0000256" key="10">
    <source>
        <dbReference type="ARBA" id="ARBA00048074"/>
    </source>
</evidence>
<evidence type="ECO:0000256" key="17">
    <source>
        <dbReference type="ARBA" id="ARBA00050803"/>
    </source>
</evidence>
<comment type="catalytic activity">
    <reaction evidence="20">
        <text>a fatty acyl-CoA + H2O = a fatty acid + CoA + H(+)</text>
        <dbReference type="Rhea" id="RHEA:16781"/>
        <dbReference type="ChEBI" id="CHEBI:15377"/>
        <dbReference type="ChEBI" id="CHEBI:15378"/>
        <dbReference type="ChEBI" id="CHEBI:28868"/>
        <dbReference type="ChEBI" id="CHEBI:57287"/>
        <dbReference type="ChEBI" id="CHEBI:77636"/>
        <dbReference type="EC" id="3.1.2.20"/>
    </reaction>
    <physiologicalReaction direction="left-to-right" evidence="20">
        <dbReference type="Rhea" id="RHEA:16782"/>
    </physiologicalReaction>
</comment>
<keyword evidence="33" id="KW-1185">Reference proteome</keyword>
<evidence type="ECO:0000256" key="19">
    <source>
        <dbReference type="ARBA" id="ARBA00050889"/>
    </source>
</evidence>
<comment type="catalytic activity">
    <reaction evidence="19">
        <text>(3Z,5E)-dodecadienoyl-CoA + H2O = (3Z,5E)-dodecadienoate + CoA + H(+)</text>
        <dbReference type="Rhea" id="RHEA:65172"/>
        <dbReference type="ChEBI" id="CHEBI:15377"/>
        <dbReference type="ChEBI" id="CHEBI:15378"/>
        <dbReference type="ChEBI" id="CHEBI:57287"/>
        <dbReference type="ChEBI" id="CHEBI:156333"/>
        <dbReference type="ChEBI" id="CHEBI:156334"/>
    </reaction>
    <physiologicalReaction direction="left-to-right" evidence="19">
        <dbReference type="Rhea" id="RHEA:65173"/>
    </physiologicalReaction>
</comment>
<dbReference type="EMBL" id="BRLH01000010">
    <property type="protein sequence ID" value="GKX56977.1"/>
    <property type="molecule type" value="Genomic_DNA"/>
</dbReference>
<dbReference type="InterPro" id="IPR042171">
    <property type="entry name" value="Acyl-CoA_hotdog"/>
</dbReference>